<dbReference type="InterPro" id="IPR001248">
    <property type="entry name" value="Pur-cyt_permease"/>
</dbReference>
<feature type="transmembrane region" description="Helical" evidence="6">
    <location>
        <begin position="96"/>
        <end position="124"/>
    </location>
</feature>
<feature type="transmembrane region" description="Helical" evidence="6">
    <location>
        <begin position="155"/>
        <end position="174"/>
    </location>
</feature>
<sequence length="421" mass="44784">MSSPGDFPLSEAPRSARKGLLSISMVLFSFTFFTGTMFAGGKLGMAFNFVDMLWIAAIGNTLLALYAAALALIASRSGLNTVLMGRFCFGEAGSRLSDFLLGFAELGWYAWGTATVAIVLVKMLGLAEGFTLPLMVFFGMGFSITAIIGYKGLDVLSRVSVPLMFVLLIVSMYIATQHVGGFSGLAAVIPEQTMTVSAAITMVFGTFASGATQATNWTRLSRSGRIAVTASVVSFLLGNGLMIMAGAWCAMVYQQADIVEVMMLQGLSFAAVVMLCLNLWTIQGPTIYNVAAATCHLVRSERRRTMTLLAAAVGVLLAMGGMYEMLIPFLVLLGSVIPPIGGVIMADFWFRHRGKYPALASVQLPRYNLAGLTAYAVGALLAYLSPWIAPLVGIGASAIVYIVLLKLSRQPAVLPIAQEPL</sequence>
<feature type="transmembrane region" description="Helical" evidence="6">
    <location>
        <begin position="387"/>
        <end position="405"/>
    </location>
</feature>
<dbReference type="RefSeq" id="WP_133144230.1">
    <property type="nucleotide sequence ID" value="NZ_CAACYJ010000027.1"/>
</dbReference>
<name>A0A449IIJ9_PSEFR</name>
<dbReference type="GO" id="GO:0005886">
    <property type="term" value="C:plasma membrane"/>
    <property type="evidence" value="ECO:0007669"/>
    <property type="project" value="TreeGrafter"/>
</dbReference>
<feature type="transmembrane region" description="Helical" evidence="6">
    <location>
        <begin position="306"/>
        <end position="323"/>
    </location>
</feature>
<comment type="subcellular location">
    <subcellularLocation>
        <location evidence="1">Membrane</location>
        <topology evidence="1">Multi-pass membrane protein</topology>
    </subcellularLocation>
</comment>
<proteinExistence type="inferred from homology"/>
<evidence type="ECO:0000313" key="8">
    <source>
        <dbReference type="Proteomes" id="UP000330809"/>
    </source>
</evidence>
<feature type="transmembrane region" description="Helical" evidence="6">
    <location>
        <begin position="20"/>
        <end position="40"/>
    </location>
</feature>
<evidence type="ECO:0000256" key="5">
    <source>
        <dbReference type="ARBA" id="ARBA00023136"/>
    </source>
</evidence>
<keyword evidence="5 6" id="KW-0472">Membrane</keyword>
<feature type="transmembrane region" description="Helical" evidence="6">
    <location>
        <begin position="226"/>
        <end position="253"/>
    </location>
</feature>
<evidence type="ECO:0000256" key="6">
    <source>
        <dbReference type="SAM" id="Phobius"/>
    </source>
</evidence>
<dbReference type="GO" id="GO:0015209">
    <property type="term" value="F:cytosine transmembrane transporter activity"/>
    <property type="evidence" value="ECO:0007669"/>
    <property type="project" value="InterPro"/>
</dbReference>
<dbReference type="AlphaFoldDB" id="A0A449IIJ9"/>
<dbReference type="Proteomes" id="UP000330809">
    <property type="component" value="Unassembled WGS sequence"/>
</dbReference>
<comment type="similarity">
    <text evidence="2">Belongs to the purine-cytosine permease (2.A.39) family.</text>
</comment>
<gene>
    <name evidence="7" type="primary">codB_1</name>
    <name evidence="7" type="ORF">NCTC10754_01809</name>
</gene>
<dbReference type="EMBL" id="CAACYJ010000027">
    <property type="protein sequence ID" value="VFB19226.1"/>
    <property type="molecule type" value="Genomic_DNA"/>
</dbReference>
<protein>
    <submittedName>
        <fullName evidence="7">Cytosine permease</fullName>
    </submittedName>
</protein>
<feature type="transmembrane region" description="Helical" evidence="6">
    <location>
        <begin position="259"/>
        <end position="280"/>
    </location>
</feature>
<evidence type="ECO:0000256" key="2">
    <source>
        <dbReference type="ARBA" id="ARBA00008974"/>
    </source>
</evidence>
<feature type="transmembrane region" description="Helical" evidence="6">
    <location>
        <begin position="52"/>
        <end position="75"/>
    </location>
</feature>
<dbReference type="PANTHER" id="PTHR30569:SF0">
    <property type="entry name" value="CYTOSINE PERMEASE"/>
    <property type="match status" value="1"/>
</dbReference>
<evidence type="ECO:0000313" key="7">
    <source>
        <dbReference type="EMBL" id="VFB19226.1"/>
    </source>
</evidence>
<dbReference type="InterPro" id="IPR030191">
    <property type="entry name" value="CodB"/>
</dbReference>
<dbReference type="Gene3D" id="1.10.4160.10">
    <property type="entry name" value="Hydantoin permease"/>
    <property type="match status" value="1"/>
</dbReference>
<accession>A0A449IIJ9</accession>
<reference evidence="7 8" key="1">
    <citation type="submission" date="2019-02" db="EMBL/GenBank/DDBJ databases">
        <authorList>
            <consortium name="Pathogen Informatics"/>
        </authorList>
    </citation>
    <scope>NUCLEOTIDE SEQUENCE [LARGE SCALE GENOMIC DNA]</scope>
    <source>
        <strain evidence="7 8">3012STDY7103891</strain>
    </source>
</reference>
<keyword evidence="4 6" id="KW-1133">Transmembrane helix</keyword>
<feature type="transmembrane region" description="Helical" evidence="6">
    <location>
        <begin position="194"/>
        <end position="214"/>
    </location>
</feature>
<dbReference type="PANTHER" id="PTHR30569">
    <property type="entry name" value="CYTOSINE TRANSPORTER CODB"/>
    <property type="match status" value="1"/>
</dbReference>
<evidence type="ECO:0000256" key="3">
    <source>
        <dbReference type="ARBA" id="ARBA00022692"/>
    </source>
</evidence>
<keyword evidence="3 6" id="KW-0812">Transmembrane</keyword>
<evidence type="ECO:0000256" key="1">
    <source>
        <dbReference type="ARBA" id="ARBA00004141"/>
    </source>
</evidence>
<feature type="transmembrane region" description="Helical" evidence="6">
    <location>
        <begin position="130"/>
        <end position="148"/>
    </location>
</feature>
<organism evidence="7 8">
    <name type="scientific">Pseudomonas fragi</name>
    <dbReference type="NCBI Taxonomy" id="296"/>
    <lineage>
        <taxon>Bacteria</taxon>
        <taxon>Pseudomonadati</taxon>
        <taxon>Pseudomonadota</taxon>
        <taxon>Gammaproteobacteria</taxon>
        <taxon>Pseudomonadales</taxon>
        <taxon>Pseudomonadaceae</taxon>
        <taxon>Pseudomonas</taxon>
    </lineage>
</organism>
<dbReference type="Pfam" id="PF02133">
    <property type="entry name" value="Transp_cyt_pur"/>
    <property type="match status" value="1"/>
</dbReference>
<dbReference type="NCBIfam" id="NF008241">
    <property type="entry name" value="PRK11017.1"/>
    <property type="match status" value="1"/>
</dbReference>
<dbReference type="CDD" id="cd11484">
    <property type="entry name" value="SLC-NCS1sbd_CobB-like"/>
    <property type="match status" value="1"/>
</dbReference>
<evidence type="ECO:0000256" key="4">
    <source>
        <dbReference type="ARBA" id="ARBA00022989"/>
    </source>
</evidence>